<dbReference type="GO" id="GO:0005737">
    <property type="term" value="C:cytoplasm"/>
    <property type="evidence" value="ECO:0000318"/>
    <property type="project" value="GO_Central"/>
</dbReference>
<dbReference type="InParanoid" id="H3GJE7"/>
<dbReference type="SMART" id="SM00195">
    <property type="entry name" value="DSPc"/>
    <property type="match status" value="1"/>
</dbReference>
<feature type="domain" description="Tyrosine-protein phosphatase" evidence="2">
    <location>
        <begin position="96"/>
        <end position="255"/>
    </location>
</feature>
<accession>H3GJE7</accession>
<dbReference type="STRING" id="164328.H3GJE7"/>
<dbReference type="EnsemblProtists" id="Phyra76289">
    <property type="protein sequence ID" value="Phyra76289"/>
    <property type="gene ID" value="Phyra76289"/>
</dbReference>
<evidence type="ECO:0000256" key="1">
    <source>
        <dbReference type="ARBA" id="ARBA00022912"/>
    </source>
</evidence>
<keyword evidence="4" id="KW-1185">Reference proteome</keyword>
<dbReference type="InterPro" id="IPR020422">
    <property type="entry name" value="TYR_PHOSPHATASE_DUAL_dom"/>
</dbReference>
<dbReference type="GO" id="GO:0043409">
    <property type="term" value="P:negative regulation of MAPK cascade"/>
    <property type="evidence" value="ECO:0000318"/>
    <property type="project" value="GO_Central"/>
</dbReference>
<evidence type="ECO:0000313" key="4">
    <source>
        <dbReference type="Proteomes" id="UP000005238"/>
    </source>
</evidence>
<dbReference type="GO" id="GO:0033550">
    <property type="term" value="F:MAP kinase tyrosine phosphatase activity"/>
    <property type="evidence" value="ECO:0000318"/>
    <property type="project" value="GO_Central"/>
</dbReference>
<evidence type="ECO:0000313" key="3">
    <source>
        <dbReference type="EnsemblProtists" id="Phyra76289"/>
    </source>
</evidence>
<keyword evidence="1" id="KW-0904">Protein phosphatase</keyword>
<dbReference type="HOGENOM" id="CLU_1075492_0_0_1"/>
<proteinExistence type="predicted"/>
<dbReference type="Proteomes" id="UP000005238">
    <property type="component" value="Unassembled WGS sequence"/>
</dbReference>
<dbReference type="VEuPathDB" id="FungiDB:KRP23_11837"/>
<keyword evidence="1" id="KW-0378">Hydrolase</keyword>
<dbReference type="PANTHER" id="PTHR10159">
    <property type="entry name" value="DUAL SPECIFICITY PROTEIN PHOSPHATASE"/>
    <property type="match status" value="1"/>
</dbReference>
<reference evidence="4" key="1">
    <citation type="journal article" date="2006" name="Science">
        <title>Phytophthora genome sequences uncover evolutionary origins and mechanisms of pathogenesis.</title>
        <authorList>
            <person name="Tyler B.M."/>
            <person name="Tripathy S."/>
            <person name="Zhang X."/>
            <person name="Dehal P."/>
            <person name="Jiang R.H."/>
            <person name="Aerts A."/>
            <person name="Arredondo F.D."/>
            <person name="Baxter L."/>
            <person name="Bensasson D."/>
            <person name="Beynon J.L."/>
            <person name="Chapman J."/>
            <person name="Damasceno C.M."/>
            <person name="Dorrance A.E."/>
            <person name="Dou D."/>
            <person name="Dickerman A.W."/>
            <person name="Dubchak I.L."/>
            <person name="Garbelotto M."/>
            <person name="Gijzen M."/>
            <person name="Gordon S.G."/>
            <person name="Govers F."/>
            <person name="Grunwald N.J."/>
            <person name="Huang W."/>
            <person name="Ivors K.L."/>
            <person name="Jones R.W."/>
            <person name="Kamoun S."/>
            <person name="Krampis K."/>
            <person name="Lamour K.H."/>
            <person name="Lee M.K."/>
            <person name="McDonald W.H."/>
            <person name="Medina M."/>
            <person name="Meijer H.J."/>
            <person name="Nordberg E.K."/>
            <person name="Maclean D.J."/>
            <person name="Ospina-Giraldo M.D."/>
            <person name="Morris P.F."/>
            <person name="Phuntumart V."/>
            <person name="Putnam N.H."/>
            <person name="Rash S."/>
            <person name="Rose J.K."/>
            <person name="Sakihama Y."/>
            <person name="Salamov A.A."/>
            <person name="Savidor A."/>
            <person name="Scheuring C.F."/>
            <person name="Smith B.M."/>
            <person name="Sobral B.W."/>
            <person name="Terry A."/>
            <person name="Torto-Alalibo T.A."/>
            <person name="Win J."/>
            <person name="Xu Z."/>
            <person name="Zhang H."/>
            <person name="Grigoriev I.V."/>
            <person name="Rokhsar D.S."/>
            <person name="Boore J.L."/>
        </authorList>
    </citation>
    <scope>NUCLEOTIDE SEQUENCE [LARGE SCALE GENOMIC DNA]</scope>
    <source>
        <strain evidence="4">Pr102</strain>
    </source>
</reference>
<name>H3GJE7_PHYRM</name>
<dbReference type="GO" id="GO:0017017">
    <property type="term" value="F:MAP kinase tyrosine/serine/threonine phosphatase activity"/>
    <property type="evidence" value="ECO:0000318"/>
    <property type="project" value="GO_Central"/>
</dbReference>
<organism evidence="3 4">
    <name type="scientific">Phytophthora ramorum</name>
    <name type="common">Sudden oak death agent</name>
    <dbReference type="NCBI Taxonomy" id="164328"/>
    <lineage>
        <taxon>Eukaryota</taxon>
        <taxon>Sar</taxon>
        <taxon>Stramenopiles</taxon>
        <taxon>Oomycota</taxon>
        <taxon>Peronosporomycetes</taxon>
        <taxon>Peronosporales</taxon>
        <taxon>Peronosporaceae</taxon>
        <taxon>Phytophthora</taxon>
    </lineage>
</organism>
<dbReference type="GO" id="GO:0007165">
    <property type="term" value="P:signal transduction"/>
    <property type="evidence" value="ECO:0000318"/>
    <property type="project" value="GO_Central"/>
</dbReference>
<dbReference type="InterPro" id="IPR029021">
    <property type="entry name" value="Prot-tyrosine_phosphatase-like"/>
</dbReference>
<dbReference type="PANTHER" id="PTHR10159:SF519">
    <property type="entry name" value="DUAL SPECIFICITY PROTEIN PHOSPHATASE MPK3"/>
    <property type="match status" value="1"/>
</dbReference>
<protein>
    <recommendedName>
        <fullName evidence="2">Tyrosine-protein phosphatase domain-containing protein</fullName>
    </recommendedName>
</protein>
<dbReference type="SUPFAM" id="SSF52799">
    <property type="entry name" value="(Phosphotyrosine protein) phosphatases II"/>
    <property type="match status" value="1"/>
</dbReference>
<dbReference type="eggNOG" id="ENOG502SV4C">
    <property type="taxonomic scope" value="Eukaryota"/>
</dbReference>
<dbReference type="GO" id="GO:0008330">
    <property type="term" value="F:protein tyrosine/threonine phosphatase activity"/>
    <property type="evidence" value="ECO:0000318"/>
    <property type="project" value="GO_Central"/>
</dbReference>
<evidence type="ECO:0000259" key="2">
    <source>
        <dbReference type="SMART" id="SM00195"/>
    </source>
</evidence>
<sequence length="259" mass="28905">MQNLRFFIAYAELATQLPADDAQDDAQDDAVWQRRLFREELANFRQLVANDVAHEGVMLHARKSLREACKDCCDHDVDENWARVAPEDVHVGVLSDLQLVAPRIWIGSTDTLRDTELLTARGVRNVVYCTTSAQPETHLTRQDVSVSPPRGFHVVTLFDLPRQQLQDATQNVAQLTADCTEIERVADALNALLGDGALLLYCKSGLSVSIAVCAALLMARFKLPLDVVMPLLQAARRDISPSQHLQLQLQQLDTRTRTP</sequence>
<dbReference type="VEuPathDB" id="FungiDB:KRP22_14082"/>
<dbReference type="OMA" id="VAPGIWI"/>
<dbReference type="AlphaFoldDB" id="H3GJE7"/>
<dbReference type="Gene3D" id="3.90.190.10">
    <property type="entry name" value="Protein tyrosine phosphatase superfamily"/>
    <property type="match status" value="1"/>
</dbReference>
<dbReference type="EMBL" id="DS566014">
    <property type="status" value="NOT_ANNOTATED_CDS"/>
    <property type="molecule type" value="Genomic_DNA"/>
</dbReference>
<reference evidence="3" key="2">
    <citation type="submission" date="2015-06" db="UniProtKB">
        <authorList>
            <consortium name="EnsemblProtists"/>
        </authorList>
    </citation>
    <scope>IDENTIFICATION</scope>
    <source>
        <strain evidence="3">Pr102</strain>
    </source>
</reference>